<dbReference type="InterPro" id="IPR010870">
    <property type="entry name" value="Porin_O/P"/>
</dbReference>
<evidence type="ECO:0000313" key="2">
    <source>
        <dbReference type="EMBL" id="OIR17869.1"/>
    </source>
</evidence>
<dbReference type="SUPFAM" id="SSF56935">
    <property type="entry name" value="Porins"/>
    <property type="match status" value="1"/>
</dbReference>
<dbReference type="InterPro" id="IPR023614">
    <property type="entry name" value="Porin_dom_sf"/>
</dbReference>
<dbReference type="Pfam" id="PF07396">
    <property type="entry name" value="Porin_O_P"/>
    <property type="match status" value="1"/>
</dbReference>
<dbReference type="AlphaFoldDB" id="A0A1J5TNH7"/>
<proteinExistence type="predicted"/>
<gene>
    <name evidence="2" type="primary">oprP</name>
    <name evidence="2" type="ORF">GALL_20910</name>
</gene>
<protein>
    <submittedName>
        <fullName evidence="2">Porin P</fullName>
    </submittedName>
</protein>
<comment type="caution">
    <text evidence="2">The sequence shown here is derived from an EMBL/GenBank/DDBJ whole genome shotgun (WGS) entry which is preliminary data.</text>
</comment>
<accession>A0A1J5TNH7</accession>
<feature type="coiled-coil region" evidence="1">
    <location>
        <begin position="35"/>
        <end position="76"/>
    </location>
</feature>
<reference evidence="2" key="1">
    <citation type="submission" date="2016-10" db="EMBL/GenBank/DDBJ databases">
        <title>Sequence of Gallionella enrichment culture.</title>
        <authorList>
            <person name="Poehlein A."/>
            <person name="Muehling M."/>
            <person name="Daniel R."/>
        </authorList>
    </citation>
    <scope>NUCLEOTIDE SEQUENCE</scope>
</reference>
<dbReference type="Gene3D" id="2.40.160.10">
    <property type="entry name" value="Porin"/>
    <property type="match status" value="1"/>
</dbReference>
<dbReference type="EMBL" id="MLJW01000004">
    <property type="protein sequence ID" value="OIR17869.1"/>
    <property type="molecule type" value="Genomic_DNA"/>
</dbReference>
<keyword evidence="1" id="KW-0175">Coiled coil</keyword>
<name>A0A1J5TNH7_9ZZZZ</name>
<sequence>MRYLPLNKGWKLKCGVLLALCVSNAYAEDDGSDRIGQLQKMLQDQQKQMQEQQWQMKAMAEELKALQGARGKAEGQPVFASFKDGIKLGDGSGDWQLAINGRVQADARAFSPSETAADTFSVRRARLGATMTFYKDFSARIEGEYSGTSTAMTYGYLDINKFKQAQIRIGQFKPFYGLERSMSTNFTDFQERSMADALVGSTYDRGVMVHGTPVKGMYYSAAWINGNNADETDVKYDNKDVMARLTGNIAEFAGWKGAVAHIGGFYAYGKQEPGSAIPIMQTEARGYKFFETADTTANKFASSVDRTRGGVELALANGPIKLQSEYIRANFDGTSYSRDMSSWYASLNWLVTGETFADAYKDGAFGRIRPKNNFNFGGEGWGALQVGIRFSNFDGGDFVTTNAAGTGKLTATTKTNGADAWTLGANWILNPNVRLIANYVHTSFDTPITYLANTFDKEDALTMRAQFDF</sequence>
<evidence type="ECO:0000256" key="1">
    <source>
        <dbReference type="SAM" id="Coils"/>
    </source>
</evidence>
<organism evidence="2">
    <name type="scientific">mine drainage metagenome</name>
    <dbReference type="NCBI Taxonomy" id="410659"/>
    <lineage>
        <taxon>unclassified sequences</taxon>
        <taxon>metagenomes</taxon>
        <taxon>ecological metagenomes</taxon>
    </lineage>
</organism>